<gene>
    <name evidence="1" type="ORF">DPEC_G00347470</name>
</gene>
<evidence type="ECO:0000313" key="1">
    <source>
        <dbReference type="EMBL" id="KAJ7986117.1"/>
    </source>
</evidence>
<dbReference type="EMBL" id="CM055762">
    <property type="protein sequence ID" value="KAJ7986117.1"/>
    <property type="molecule type" value="Genomic_DNA"/>
</dbReference>
<keyword evidence="2" id="KW-1185">Reference proteome</keyword>
<name>A0ACC2F4A9_DALPE</name>
<dbReference type="Proteomes" id="UP001157502">
    <property type="component" value="Chromosome 35"/>
</dbReference>
<sequence>MLITQIPELDKSRGTTRRMMAVGPPCLYHGAHRENELGRLRPPCWELRNDTVIGQYAQAGIPLQRHTTNASVFPDPPSPQGPPTLPLRQHPLLSDALLVKPLAAHIDSEGTFKKVKSAWEVKSSPPPPYSGGGSWVDPSESLVWGQCAEEKERLNAVVLLNIYLLQIERLLSHTPHRISLTAAKLSLRARAQSLSTRLLIFTP</sequence>
<evidence type="ECO:0000313" key="2">
    <source>
        <dbReference type="Proteomes" id="UP001157502"/>
    </source>
</evidence>
<protein>
    <submittedName>
        <fullName evidence="1">Uncharacterized protein</fullName>
    </submittedName>
</protein>
<accession>A0ACC2F4A9</accession>
<comment type="caution">
    <text evidence="1">The sequence shown here is derived from an EMBL/GenBank/DDBJ whole genome shotgun (WGS) entry which is preliminary data.</text>
</comment>
<organism evidence="1 2">
    <name type="scientific">Dallia pectoralis</name>
    <name type="common">Alaska blackfish</name>
    <dbReference type="NCBI Taxonomy" id="75939"/>
    <lineage>
        <taxon>Eukaryota</taxon>
        <taxon>Metazoa</taxon>
        <taxon>Chordata</taxon>
        <taxon>Craniata</taxon>
        <taxon>Vertebrata</taxon>
        <taxon>Euteleostomi</taxon>
        <taxon>Actinopterygii</taxon>
        <taxon>Neopterygii</taxon>
        <taxon>Teleostei</taxon>
        <taxon>Protacanthopterygii</taxon>
        <taxon>Esociformes</taxon>
        <taxon>Umbridae</taxon>
        <taxon>Dallia</taxon>
    </lineage>
</organism>
<proteinExistence type="predicted"/>
<reference evidence="1" key="1">
    <citation type="submission" date="2021-05" db="EMBL/GenBank/DDBJ databases">
        <authorList>
            <person name="Pan Q."/>
            <person name="Jouanno E."/>
            <person name="Zahm M."/>
            <person name="Klopp C."/>
            <person name="Cabau C."/>
            <person name="Louis A."/>
            <person name="Berthelot C."/>
            <person name="Parey E."/>
            <person name="Roest Crollius H."/>
            <person name="Montfort J."/>
            <person name="Robinson-Rechavi M."/>
            <person name="Bouchez O."/>
            <person name="Lampietro C."/>
            <person name="Lopez Roques C."/>
            <person name="Donnadieu C."/>
            <person name="Postlethwait J."/>
            <person name="Bobe J."/>
            <person name="Dillon D."/>
            <person name="Chandos A."/>
            <person name="von Hippel F."/>
            <person name="Guiguen Y."/>
        </authorList>
    </citation>
    <scope>NUCLEOTIDE SEQUENCE</scope>
    <source>
        <strain evidence="1">YG-Jan2019</strain>
    </source>
</reference>